<accession>A0ACB9RFQ1</accession>
<proteinExistence type="predicted"/>
<name>A0ACB9RFQ1_9MYRT</name>
<gene>
    <name evidence="1" type="ORF">MLD38_014381</name>
</gene>
<organism evidence="1 2">
    <name type="scientific">Melastoma candidum</name>
    <dbReference type="NCBI Taxonomy" id="119954"/>
    <lineage>
        <taxon>Eukaryota</taxon>
        <taxon>Viridiplantae</taxon>
        <taxon>Streptophyta</taxon>
        <taxon>Embryophyta</taxon>
        <taxon>Tracheophyta</taxon>
        <taxon>Spermatophyta</taxon>
        <taxon>Magnoliopsida</taxon>
        <taxon>eudicotyledons</taxon>
        <taxon>Gunneridae</taxon>
        <taxon>Pentapetalae</taxon>
        <taxon>rosids</taxon>
        <taxon>malvids</taxon>
        <taxon>Myrtales</taxon>
        <taxon>Melastomataceae</taxon>
        <taxon>Melastomatoideae</taxon>
        <taxon>Melastomateae</taxon>
        <taxon>Melastoma</taxon>
    </lineage>
</organism>
<reference evidence="2" key="1">
    <citation type="journal article" date="2023" name="Front. Plant Sci.">
        <title>Chromosomal-level genome assembly of Melastoma candidum provides insights into trichome evolution.</title>
        <authorList>
            <person name="Zhong Y."/>
            <person name="Wu W."/>
            <person name="Sun C."/>
            <person name="Zou P."/>
            <person name="Liu Y."/>
            <person name="Dai S."/>
            <person name="Zhou R."/>
        </authorList>
    </citation>
    <scope>NUCLEOTIDE SEQUENCE [LARGE SCALE GENOMIC DNA]</scope>
</reference>
<protein>
    <submittedName>
        <fullName evidence="1">Uncharacterized protein</fullName>
    </submittedName>
</protein>
<evidence type="ECO:0000313" key="2">
    <source>
        <dbReference type="Proteomes" id="UP001057402"/>
    </source>
</evidence>
<comment type="caution">
    <text evidence="1">The sequence shown here is derived from an EMBL/GenBank/DDBJ whole genome shotgun (WGS) entry which is preliminary data.</text>
</comment>
<dbReference type="Proteomes" id="UP001057402">
    <property type="component" value="Chromosome 4"/>
</dbReference>
<sequence>MDEPTSGLDARAAAVVMRTIRKTVDTGRAIVCTIHQPSVEIFESFDELFLLNYGGEEVYVGPLGQRSQVMVKYFENIPGVRKLGKNDNPATWVMEITSRSQEEILGVNFSDIYRASELYRKNKEQIEELNILSHGKQDNHFRGEVLEILLHPVESLPLETKQVLLAQCVVQCNEICSNHFRSSYVRHVVLGPWKEKSKEELVSGLGALFSTILSMGPYCVSSVQPVVMYERSVYYRERAAGMYSVLPYVIAQALIEIPYTFVQVVIYSTIMYAMIGYEWTSINPSPRDGRLSGWDKLHHVESLLRIHHTPSEDLCMVEMVHVAVPVVLDNVWAVHGSVRRELLGGVFLVLICFAVFFFSVYAVSMRFLNFQKR</sequence>
<evidence type="ECO:0000313" key="1">
    <source>
        <dbReference type="EMBL" id="KAI4376641.1"/>
    </source>
</evidence>
<keyword evidence="2" id="KW-1185">Reference proteome</keyword>
<dbReference type="EMBL" id="CM042883">
    <property type="protein sequence ID" value="KAI4376641.1"/>
    <property type="molecule type" value="Genomic_DNA"/>
</dbReference>